<dbReference type="PANTHER" id="PTHR36110">
    <property type="entry name" value="RING-CLEAVING DIOXYGENASE MHQE-RELATED"/>
    <property type="match status" value="1"/>
</dbReference>
<dbReference type="InterPro" id="IPR037523">
    <property type="entry name" value="VOC_core"/>
</dbReference>
<evidence type="ECO:0000256" key="1">
    <source>
        <dbReference type="SAM" id="MobiDB-lite"/>
    </source>
</evidence>
<gene>
    <name evidence="3" type="ORF">HUG10_08920</name>
</gene>
<keyword evidence="4" id="KW-1185">Reference proteome</keyword>
<dbReference type="EMBL" id="CP058529">
    <property type="protein sequence ID" value="QLG27663.1"/>
    <property type="molecule type" value="Genomic_DNA"/>
</dbReference>
<feature type="domain" description="VOC" evidence="2">
    <location>
        <begin position="159"/>
        <end position="276"/>
    </location>
</feature>
<dbReference type="Proteomes" id="UP000509750">
    <property type="component" value="Chromosome"/>
</dbReference>
<evidence type="ECO:0000313" key="3">
    <source>
        <dbReference type="EMBL" id="QLG27663.1"/>
    </source>
</evidence>
<dbReference type="KEGG" id="halg:HUG10_08920"/>
<dbReference type="Pfam" id="PF00903">
    <property type="entry name" value="Glyoxalase"/>
    <property type="match status" value="2"/>
</dbReference>
<reference evidence="3 4" key="1">
    <citation type="submission" date="2020-07" db="EMBL/GenBank/DDBJ databases">
        <title>Gai3-2, isolated from salt lake.</title>
        <authorList>
            <person name="Cui H."/>
            <person name="Shi X."/>
        </authorList>
    </citation>
    <scope>NUCLEOTIDE SEQUENCE [LARGE SCALE GENOMIC DNA]</scope>
    <source>
        <strain evidence="3 4">Gai3-2</strain>
    </source>
</reference>
<dbReference type="SUPFAM" id="SSF54593">
    <property type="entry name" value="Glyoxalase/Bleomycin resistance protein/Dihydroxybiphenyl dioxygenase"/>
    <property type="match status" value="1"/>
</dbReference>
<dbReference type="RefSeq" id="WP_179169238.1">
    <property type="nucleotide sequence ID" value="NZ_CP058529.1"/>
</dbReference>
<dbReference type="AlphaFoldDB" id="A0A7D5L2R7"/>
<dbReference type="InterPro" id="IPR004360">
    <property type="entry name" value="Glyas_Fos-R_dOase_dom"/>
</dbReference>
<keyword evidence="3" id="KW-0223">Dioxygenase</keyword>
<dbReference type="InterPro" id="IPR029068">
    <property type="entry name" value="Glyas_Bleomycin-R_OHBP_Dase"/>
</dbReference>
<feature type="domain" description="VOC" evidence="2">
    <location>
        <begin position="12"/>
        <end position="137"/>
    </location>
</feature>
<feature type="region of interest" description="Disordered" evidence="1">
    <location>
        <begin position="309"/>
        <end position="330"/>
    </location>
</feature>
<keyword evidence="3" id="KW-0560">Oxidoreductase</keyword>
<dbReference type="CDD" id="cd08347">
    <property type="entry name" value="PcpA_C_like"/>
    <property type="match status" value="1"/>
</dbReference>
<dbReference type="PROSITE" id="PS51819">
    <property type="entry name" value="VOC"/>
    <property type="match status" value="2"/>
</dbReference>
<accession>A0A7D5L2R7</accession>
<dbReference type="GO" id="GO:0051213">
    <property type="term" value="F:dioxygenase activity"/>
    <property type="evidence" value="ECO:0007669"/>
    <property type="project" value="UniProtKB-KW"/>
</dbReference>
<protein>
    <submittedName>
        <fullName evidence="3">Ring-cleaving dioxygenase</fullName>
    </submittedName>
</protein>
<dbReference type="InterPro" id="IPR052537">
    <property type="entry name" value="Extradiol_RC_dioxygenase"/>
</dbReference>
<proteinExistence type="predicted"/>
<dbReference type="PANTHER" id="PTHR36110:SF4">
    <property type="entry name" value="RING-CLEAVING DIOXYGENASE MHQA-RELATED"/>
    <property type="match status" value="1"/>
</dbReference>
<dbReference type="Gene3D" id="3.10.180.10">
    <property type="entry name" value="2,3-Dihydroxybiphenyl 1,2-Dioxygenase, domain 1"/>
    <property type="match status" value="2"/>
</dbReference>
<dbReference type="GeneID" id="56028951"/>
<name>A0A7D5L2R7_9EURY</name>
<evidence type="ECO:0000313" key="4">
    <source>
        <dbReference type="Proteomes" id="UP000509750"/>
    </source>
</evidence>
<organism evidence="3 4">
    <name type="scientific">Halorarum halophilum</name>
    <dbReference type="NCBI Taxonomy" id="2743090"/>
    <lineage>
        <taxon>Archaea</taxon>
        <taxon>Methanobacteriati</taxon>
        <taxon>Methanobacteriota</taxon>
        <taxon>Stenosarchaea group</taxon>
        <taxon>Halobacteria</taxon>
        <taxon>Halobacteriales</taxon>
        <taxon>Haloferacaceae</taxon>
        <taxon>Halorarum</taxon>
    </lineage>
</organism>
<sequence length="330" mass="36501">MTQPDHLDPIEGIHHVTVMSGDPDENVRFFRETLGLRLVKRTVNFDDVNTYHLYYGDEVGTPGTVYTVFPFGEGRRGRNGTGEVSATVFAVPEGSLDYWRDRLESEGAQVREPEDRFGARVLPFTDPDGQELELVGTDEFGGIEPWADSPVPEEHQIRGFHGVTLKLGDVDATADLLEFMGYEWVDETGDRTRFRGAGDRAAVVDLVERPDAGPAGGGIGSVHHVAFRVPDDETQLAWQQALRERGQHATPVKDRQYFRSIYFREPGGVLFEFATDGPGFDIDEPVGALGEELKLPEWLADDRERIESALPPLSAADGSSDVDGEVRADD</sequence>
<dbReference type="OrthoDB" id="9710at2157"/>
<evidence type="ECO:0000259" key="2">
    <source>
        <dbReference type="PROSITE" id="PS51819"/>
    </source>
</evidence>